<protein>
    <submittedName>
        <fullName evidence="1">Uncharacterized protein</fullName>
    </submittedName>
</protein>
<dbReference type="Proteomes" id="UP000638188">
    <property type="component" value="Unassembled WGS sequence"/>
</dbReference>
<gene>
    <name evidence="1" type="ORF">GCM10007418_25290</name>
</gene>
<dbReference type="EMBL" id="BMFF01000005">
    <property type="protein sequence ID" value="GGD05214.1"/>
    <property type="molecule type" value="Genomic_DNA"/>
</dbReference>
<accession>A0ABQ1PVL9</accession>
<sequence length="60" mass="6541">MGVATMKRVPVDVSMTNLDRCVRRIVQDVIQCMARALPLGYNAADDICKKSNGTPFVSLA</sequence>
<evidence type="ECO:0000313" key="2">
    <source>
        <dbReference type="Proteomes" id="UP000638188"/>
    </source>
</evidence>
<proteinExistence type="predicted"/>
<keyword evidence="2" id="KW-1185">Reference proteome</keyword>
<organism evidence="1 2">
    <name type="scientific">Halopseudomonas salina</name>
    <dbReference type="NCBI Taxonomy" id="1323744"/>
    <lineage>
        <taxon>Bacteria</taxon>
        <taxon>Pseudomonadati</taxon>
        <taxon>Pseudomonadota</taxon>
        <taxon>Gammaproteobacteria</taxon>
        <taxon>Pseudomonadales</taxon>
        <taxon>Pseudomonadaceae</taxon>
        <taxon>Halopseudomonas</taxon>
    </lineage>
</organism>
<evidence type="ECO:0000313" key="1">
    <source>
        <dbReference type="EMBL" id="GGD05214.1"/>
    </source>
</evidence>
<name>A0ABQ1PVL9_9GAMM</name>
<reference evidence="2" key="1">
    <citation type="journal article" date="2019" name="Int. J. Syst. Evol. Microbiol.">
        <title>The Global Catalogue of Microorganisms (GCM) 10K type strain sequencing project: providing services to taxonomists for standard genome sequencing and annotation.</title>
        <authorList>
            <consortium name="The Broad Institute Genomics Platform"/>
            <consortium name="The Broad Institute Genome Sequencing Center for Infectious Disease"/>
            <person name="Wu L."/>
            <person name="Ma J."/>
        </authorList>
    </citation>
    <scope>NUCLEOTIDE SEQUENCE [LARGE SCALE GENOMIC DNA]</scope>
    <source>
        <strain evidence="2">CGMCC 1.12482</strain>
    </source>
</reference>
<comment type="caution">
    <text evidence="1">The sequence shown here is derived from an EMBL/GenBank/DDBJ whole genome shotgun (WGS) entry which is preliminary data.</text>
</comment>